<dbReference type="InterPro" id="IPR000757">
    <property type="entry name" value="Beta-glucanase-like"/>
</dbReference>
<dbReference type="SUPFAM" id="SSF49899">
    <property type="entry name" value="Concanavalin A-like lectins/glucanases"/>
    <property type="match status" value="1"/>
</dbReference>
<gene>
    <name evidence="3" type="ORF">TT172_LOCUS8805</name>
</gene>
<evidence type="ECO:0000313" key="3">
    <source>
        <dbReference type="EMBL" id="SPQ26386.1"/>
    </source>
</evidence>
<dbReference type="PANTHER" id="PTHR10963">
    <property type="entry name" value="GLYCOSYL HYDROLASE-RELATED"/>
    <property type="match status" value="1"/>
</dbReference>
<evidence type="ECO:0000313" key="4">
    <source>
        <dbReference type="Proteomes" id="UP000289323"/>
    </source>
</evidence>
<keyword evidence="1" id="KW-0732">Signal</keyword>
<evidence type="ECO:0000256" key="1">
    <source>
        <dbReference type="SAM" id="SignalP"/>
    </source>
</evidence>
<sequence length="285" mass="30024">MRASSLTALSFFSSLVAALPAPAYPGYTLLWSDEFAGPAGSSPDQSRWNIITNVHTNHEVETYTTSNQNLQISGGGTVQIVPRKSPSGQWTSARIESKATFTPAAGKVTMFEAAIRFGTNPASQKQGIWPAFWLLGDAIHHGTAWPLCGELDIMETVNGLPTGHGTLHCGATTSGGPCAEPTGRTGAVALPDDGWHTWSLQIDRTNAAGGWAGEVIKFLKDGQVFFQVSGAQLGDEGIWATLAHSPLFIILNVAVGGDWPGAPNAATADGYGSMMEVEYVAVYSS</sequence>
<dbReference type="Pfam" id="PF26113">
    <property type="entry name" value="GH16_XgeA"/>
    <property type="match status" value="1"/>
</dbReference>
<dbReference type="InterPro" id="IPR050546">
    <property type="entry name" value="Glycosyl_Hydrlase_16"/>
</dbReference>
<protein>
    <submittedName>
        <fullName evidence="3">9c9714f8-899d-4f54-9205-4a75535e46d1</fullName>
    </submittedName>
</protein>
<feature type="chain" id="PRO_5019468095" evidence="1">
    <location>
        <begin position="19"/>
        <end position="285"/>
    </location>
</feature>
<name>A0A446BV10_9PEZI</name>
<dbReference type="GO" id="GO:0005975">
    <property type="term" value="P:carbohydrate metabolic process"/>
    <property type="evidence" value="ECO:0007669"/>
    <property type="project" value="InterPro"/>
</dbReference>
<dbReference type="Proteomes" id="UP000289323">
    <property type="component" value="Unassembled WGS sequence"/>
</dbReference>
<dbReference type="CDD" id="cd02182">
    <property type="entry name" value="GH16_Strep_laminarinase_like"/>
    <property type="match status" value="1"/>
</dbReference>
<feature type="signal peptide" evidence="1">
    <location>
        <begin position="1"/>
        <end position="18"/>
    </location>
</feature>
<dbReference type="PANTHER" id="PTHR10963:SF60">
    <property type="entry name" value="GRAM-NEGATIVE BACTERIA-BINDING PROTEIN 1-RELATED"/>
    <property type="match status" value="1"/>
</dbReference>
<dbReference type="PROSITE" id="PS51762">
    <property type="entry name" value="GH16_2"/>
    <property type="match status" value="1"/>
</dbReference>
<dbReference type="AlphaFoldDB" id="A0A446BV10"/>
<accession>A0A446BV10</accession>
<evidence type="ECO:0000259" key="2">
    <source>
        <dbReference type="PROSITE" id="PS51762"/>
    </source>
</evidence>
<reference evidence="3 4" key="1">
    <citation type="submission" date="2018-04" db="EMBL/GenBank/DDBJ databases">
        <authorList>
            <person name="Huttner S."/>
            <person name="Dainat J."/>
        </authorList>
    </citation>
    <scope>NUCLEOTIDE SEQUENCE [LARGE SCALE GENOMIC DNA]</scope>
</reference>
<dbReference type="EMBL" id="OUUZ01000018">
    <property type="protein sequence ID" value="SPQ26386.1"/>
    <property type="molecule type" value="Genomic_DNA"/>
</dbReference>
<dbReference type="Gene3D" id="2.60.120.200">
    <property type="match status" value="1"/>
</dbReference>
<proteinExistence type="predicted"/>
<organism evidence="3 4">
    <name type="scientific">Thermothielavioides terrestris</name>
    <dbReference type="NCBI Taxonomy" id="2587410"/>
    <lineage>
        <taxon>Eukaryota</taxon>
        <taxon>Fungi</taxon>
        <taxon>Dikarya</taxon>
        <taxon>Ascomycota</taxon>
        <taxon>Pezizomycotina</taxon>
        <taxon>Sordariomycetes</taxon>
        <taxon>Sordariomycetidae</taxon>
        <taxon>Sordariales</taxon>
        <taxon>Chaetomiaceae</taxon>
        <taxon>Thermothielavioides</taxon>
    </lineage>
</organism>
<dbReference type="InterPro" id="IPR013320">
    <property type="entry name" value="ConA-like_dom_sf"/>
</dbReference>
<feature type="domain" description="GH16" evidence="2">
    <location>
        <begin position="14"/>
        <end position="285"/>
    </location>
</feature>
<dbReference type="GO" id="GO:0004553">
    <property type="term" value="F:hydrolase activity, hydrolyzing O-glycosyl compounds"/>
    <property type="evidence" value="ECO:0007669"/>
    <property type="project" value="InterPro"/>
</dbReference>